<reference evidence="1 3" key="1">
    <citation type="journal article" date="2011" name="Nature">
        <title>The Medicago genome provides insight into the evolution of rhizobial symbioses.</title>
        <authorList>
            <person name="Young N.D."/>
            <person name="Debelle F."/>
            <person name="Oldroyd G.E."/>
            <person name="Geurts R."/>
            <person name="Cannon S.B."/>
            <person name="Udvardi M.K."/>
            <person name="Benedito V.A."/>
            <person name="Mayer K.F."/>
            <person name="Gouzy J."/>
            <person name="Schoof H."/>
            <person name="Van de Peer Y."/>
            <person name="Proost S."/>
            <person name="Cook D.R."/>
            <person name="Meyers B.C."/>
            <person name="Spannagl M."/>
            <person name="Cheung F."/>
            <person name="De Mita S."/>
            <person name="Krishnakumar V."/>
            <person name="Gundlach H."/>
            <person name="Zhou S."/>
            <person name="Mudge J."/>
            <person name="Bharti A.K."/>
            <person name="Murray J.D."/>
            <person name="Naoumkina M.A."/>
            <person name="Rosen B."/>
            <person name="Silverstein K.A."/>
            <person name="Tang H."/>
            <person name="Rombauts S."/>
            <person name="Zhao P.X."/>
            <person name="Zhou P."/>
            <person name="Barbe V."/>
            <person name="Bardou P."/>
            <person name="Bechner M."/>
            <person name="Bellec A."/>
            <person name="Berger A."/>
            <person name="Berges H."/>
            <person name="Bidwell S."/>
            <person name="Bisseling T."/>
            <person name="Choisne N."/>
            <person name="Couloux A."/>
            <person name="Denny R."/>
            <person name="Deshpande S."/>
            <person name="Dai X."/>
            <person name="Doyle J.J."/>
            <person name="Dudez A.M."/>
            <person name="Farmer A.D."/>
            <person name="Fouteau S."/>
            <person name="Franken C."/>
            <person name="Gibelin C."/>
            <person name="Gish J."/>
            <person name="Goldstein S."/>
            <person name="Gonzalez A.J."/>
            <person name="Green P.J."/>
            <person name="Hallab A."/>
            <person name="Hartog M."/>
            <person name="Hua A."/>
            <person name="Humphray S.J."/>
            <person name="Jeong D.H."/>
            <person name="Jing Y."/>
            <person name="Jocker A."/>
            <person name="Kenton S.M."/>
            <person name="Kim D.J."/>
            <person name="Klee K."/>
            <person name="Lai H."/>
            <person name="Lang C."/>
            <person name="Lin S."/>
            <person name="Macmil S.L."/>
            <person name="Magdelenat G."/>
            <person name="Matthews L."/>
            <person name="McCorrison J."/>
            <person name="Monaghan E.L."/>
            <person name="Mun J.H."/>
            <person name="Najar F.Z."/>
            <person name="Nicholson C."/>
            <person name="Noirot C."/>
            <person name="O'Bleness M."/>
            <person name="Paule C.R."/>
            <person name="Poulain J."/>
            <person name="Prion F."/>
            <person name="Qin B."/>
            <person name="Qu C."/>
            <person name="Retzel E.F."/>
            <person name="Riddle C."/>
            <person name="Sallet E."/>
            <person name="Samain S."/>
            <person name="Samson N."/>
            <person name="Sanders I."/>
            <person name="Saurat O."/>
            <person name="Scarpelli C."/>
            <person name="Schiex T."/>
            <person name="Segurens B."/>
            <person name="Severin A.J."/>
            <person name="Sherrier D.J."/>
            <person name="Shi R."/>
            <person name="Sims S."/>
            <person name="Singer S.R."/>
            <person name="Sinharoy S."/>
            <person name="Sterck L."/>
            <person name="Viollet A."/>
            <person name="Wang B.B."/>
            <person name="Wang K."/>
            <person name="Wang M."/>
            <person name="Wang X."/>
            <person name="Warfsmann J."/>
            <person name="Weissenbach J."/>
            <person name="White D.D."/>
            <person name="White J.D."/>
            <person name="Wiley G.B."/>
            <person name="Wincker P."/>
            <person name="Xing Y."/>
            <person name="Yang L."/>
            <person name="Yao Z."/>
            <person name="Ying F."/>
            <person name="Zhai J."/>
            <person name="Zhou L."/>
            <person name="Zuber A."/>
            <person name="Denarie J."/>
            <person name="Dixon R.A."/>
            <person name="May G.D."/>
            <person name="Schwartz D.C."/>
            <person name="Rogers J."/>
            <person name="Quetier F."/>
            <person name="Town C.D."/>
            <person name="Roe B.A."/>
        </authorList>
    </citation>
    <scope>NUCLEOTIDE SEQUENCE [LARGE SCALE GENOMIC DNA]</scope>
    <source>
        <strain evidence="1">A17</strain>
        <strain evidence="2 3">cv. Jemalong A17</strain>
    </source>
</reference>
<gene>
    <name evidence="1" type="ordered locus">MTR_4g051548</name>
</gene>
<dbReference type="EMBL" id="CM001220">
    <property type="protein sequence ID" value="KEH29766.1"/>
    <property type="molecule type" value="Genomic_DNA"/>
</dbReference>
<evidence type="ECO:0000313" key="1">
    <source>
        <dbReference type="EMBL" id="KEH29766.1"/>
    </source>
</evidence>
<organism evidence="1 3">
    <name type="scientific">Medicago truncatula</name>
    <name type="common">Barrel medic</name>
    <name type="synonym">Medicago tribuloides</name>
    <dbReference type="NCBI Taxonomy" id="3880"/>
    <lineage>
        <taxon>Eukaryota</taxon>
        <taxon>Viridiplantae</taxon>
        <taxon>Streptophyta</taxon>
        <taxon>Embryophyta</taxon>
        <taxon>Tracheophyta</taxon>
        <taxon>Spermatophyta</taxon>
        <taxon>Magnoliopsida</taxon>
        <taxon>eudicotyledons</taxon>
        <taxon>Gunneridae</taxon>
        <taxon>Pentapetalae</taxon>
        <taxon>rosids</taxon>
        <taxon>fabids</taxon>
        <taxon>Fabales</taxon>
        <taxon>Fabaceae</taxon>
        <taxon>Papilionoideae</taxon>
        <taxon>50 kb inversion clade</taxon>
        <taxon>NPAAA clade</taxon>
        <taxon>Hologalegina</taxon>
        <taxon>IRL clade</taxon>
        <taxon>Trifolieae</taxon>
        <taxon>Medicago</taxon>
    </lineage>
</organism>
<proteinExistence type="predicted"/>
<reference evidence="1 3" key="2">
    <citation type="journal article" date="2014" name="BMC Genomics">
        <title>An improved genome release (version Mt4.0) for the model legume Medicago truncatula.</title>
        <authorList>
            <person name="Tang H."/>
            <person name="Krishnakumar V."/>
            <person name="Bidwell S."/>
            <person name="Rosen B."/>
            <person name="Chan A."/>
            <person name="Zhou S."/>
            <person name="Gentzbittel L."/>
            <person name="Childs K.L."/>
            <person name="Yandell M."/>
            <person name="Gundlach H."/>
            <person name="Mayer K.F."/>
            <person name="Schwartz D.C."/>
            <person name="Town C.D."/>
        </authorList>
    </citation>
    <scope>GENOME REANNOTATION</scope>
    <source>
        <strain evidence="1">A17</strain>
        <strain evidence="2 3">cv. Jemalong A17</strain>
    </source>
</reference>
<dbReference type="EnsemblPlants" id="KEH29766">
    <property type="protein sequence ID" value="KEH29766"/>
    <property type="gene ID" value="MTR_4g051548"/>
</dbReference>
<dbReference type="HOGENOM" id="CLU_1725014_0_0_1"/>
<reference evidence="2" key="3">
    <citation type="submission" date="2015-04" db="UniProtKB">
        <authorList>
            <consortium name="EnsemblPlants"/>
        </authorList>
    </citation>
    <scope>IDENTIFICATION</scope>
    <source>
        <strain evidence="2">cv. Jemalong A17</strain>
    </source>
</reference>
<name>A0A072UK36_MEDTR</name>
<sequence>MSKVSSPGMSDNEKSLNFYFHKKCHSPICRITECQKCHLPNSPKSGQRGPKKFLSRATVGEIKSYTLKELVLKFVKNVVKFLVVYAYLQPLLLLEEVEAFLNLPQSHFDGVSLLNTDVRLRQPKQMNGTPLYNFCHQEVTERAKQNCSSTHS</sequence>
<protein>
    <submittedName>
        <fullName evidence="1 2">Uncharacterized protein</fullName>
    </submittedName>
</protein>
<evidence type="ECO:0000313" key="2">
    <source>
        <dbReference type="EnsemblPlants" id="KEH29766"/>
    </source>
</evidence>
<dbReference type="AlphaFoldDB" id="A0A072UK36"/>
<keyword evidence="3" id="KW-1185">Reference proteome</keyword>
<dbReference type="Proteomes" id="UP000002051">
    <property type="component" value="Chromosome 4"/>
</dbReference>
<accession>A0A072UK36</accession>
<evidence type="ECO:0000313" key="3">
    <source>
        <dbReference type="Proteomes" id="UP000002051"/>
    </source>
</evidence>